<accession>X0TQF2</accession>
<evidence type="ECO:0008006" key="2">
    <source>
        <dbReference type="Google" id="ProtNLM"/>
    </source>
</evidence>
<proteinExistence type="predicted"/>
<dbReference type="InterPro" id="IPR036291">
    <property type="entry name" value="NAD(P)-bd_dom_sf"/>
</dbReference>
<dbReference type="SUPFAM" id="SSF51735">
    <property type="entry name" value="NAD(P)-binding Rossmann-fold domains"/>
    <property type="match status" value="1"/>
</dbReference>
<gene>
    <name evidence="1" type="ORF">S01H1_18179</name>
</gene>
<evidence type="ECO:0000313" key="1">
    <source>
        <dbReference type="EMBL" id="GAF78360.1"/>
    </source>
</evidence>
<comment type="caution">
    <text evidence="1">The sequence shown here is derived from an EMBL/GenBank/DDBJ whole genome shotgun (WGS) entry which is preliminary data.</text>
</comment>
<organism evidence="1">
    <name type="scientific">marine sediment metagenome</name>
    <dbReference type="NCBI Taxonomy" id="412755"/>
    <lineage>
        <taxon>unclassified sequences</taxon>
        <taxon>metagenomes</taxon>
        <taxon>ecological metagenomes</taxon>
    </lineage>
</organism>
<dbReference type="Gene3D" id="3.40.50.720">
    <property type="entry name" value="NAD(P)-binding Rossmann-like Domain"/>
    <property type="match status" value="1"/>
</dbReference>
<dbReference type="InterPro" id="IPR002347">
    <property type="entry name" value="SDR_fam"/>
</dbReference>
<name>X0TQF2_9ZZZZ</name>
<dbReference type="EMBL" id="BARS01009701">
    <property type="protein sequence ID" value="GAF78360.1"/>
    <property type="molecule type" value="Genomic_DNA"/>
</dbReference>
<dbReference type="Pfam" id="PF13561">
    <property type="entry name" value="adh_short_C2"/>
    <property type="match status" value="1"/>
</dbReference>
<dbReference type="AlphaFoldDB" id="X0TQF2"/>
<feature type="non-terminal residue" evidence="1">
    <location>
        <position position="1"/>
    </location>
</feature>
<protein>
    <recommendedName>
        <fullName evidence="2">SDR family oxidoreductase</fullName>
    </recommendedName>
</protein>
<sequence length="67" mass="7358">IVGPDRARRRGLDADALPEFYRQRNLLRTRVRARHVGNAVVFFASNATPTTGATLPVDGGLPEAFPR</sequence>
<reference evidence="1" key="1">
    <citation type="journal article" date="2014" name="Front. Microbiol.">
        <title>High frequency of phylogenetically diverse reductive dehalogenase-homologous genes in deep subseafloor sedimentary metagenomes.</title>
        <authorList>
            <person name="Kawai M."/>
            <person name="Futagami T."/>
            <person name="Toyoda A."/>
            <person name="Takaki Y."/>
            <person name="Nishi S."/>
            <person name="Hori S."/>
            <person name="Arai W."/>
            <person name="Tsubouchi T."/>
            <person name="Morono Y."/>
            <person name="Uchiyama I."/>
            <person name="Ito T."/>
            <person name="Fujiyama A."/>
            <person name="Inagaki F."/>
            <person name="Takami H."/>
        </authorList>
    </citation>
    <scope>NUCLEOTIDE SEQUENCE</scope>
    <source>
        <strain evidence="1">Expedition CK06-06</strain>
    </source>
</reference>